<sequence length="504" mass="54286">MTRRIISQSIRSGSYVFNARQIRLQSTISQRLSITASPKATQGQVLDELNRHVLKAAEKAHHDAPATNGIAVLASRDFTSWLEDENFMSAFLATLSKPLGTGQANRSSLHVLSGVTDGLSPYRLSSEPRSGFSVLCGPTDRILPGLWGKDSFASTSQDSTACVSFVTNPLVRNTGALEVIVPLANTVFQNGRRSTLHASRWDTSADGSMTLHTRHPKTTQRIAEKGDSVNHTLPIIPLLPLTPPRRIVAGLGNIVRQVEVDGSATPASKELEAIIPKIFEERAQRDPTSSPRPIGVWCWVIPPHLVEAKKFDNLKLFQAGSSQTETEIAMASMELFSELLSSGCRLHKILSGGGGWGLKQGLLSLDPETSFSLPGEDDDMEMFIRSFTERNSTEPTSGLATPGSSLLFCVEPQMTSIEALPSQFLRAKTLAFGVAPNPDDTPSRSSHPDAVEITSGHFGVSSAAGIFLRTIPDFVGICGNNASRDASQGSFTTKVDTPGAYFCV</sequence>
<evidence type="ECO:0000313" key="1">
    <source>
        <dbReference type="EMBL" id="KAJ2977483.1"/>
    </source>
</evidence>
<reference evidence="1" key="1">
    <citation type="submission" date="2022-10" db="EMBL/GenBank/DDBJ databases">
        <title>Genome Sequence of Xylaria curta.</title>
        <authorList>
            <person name="Buettner E."/>
        </authorList>
    </citation>
    <scope>NUCLEOTIDE SEQUENCE</scope>
    <source>
        <strain evidence="1">Babe10</strain>
    </source>
</reference>
<evidence type="ECO:0000313" key="2">
    <source>
        <dbReference type="Proteomes" id="UP001143856"/>
    </source>
</evidence>
<gene>
    <name evidence="1" type="ORF">NUW58_g7800</name>
</gene>
<accession>A0ACC1NFA3</accession>
<organism evidence="1 2">
    <name type="scientific">Xylaria curta</name>
    <dbReference type="NCBI Taxonomy" id="42375"/>
    <lineage>
        <taxon>Eukaryota</taxon>
        <taxon>Fungi</taxon>
        <taxon>Dikarya</taxon>
        <taxon>Ascomycota</taxon>
        <taxon>Pezizomycotina</taxon>
        <taxon>Sordariomycetes</taxon>
        <taxon>Xylariomycetidae</taxon>
        <taxon>Xylariales</taxon>
        <taxon>Xylariaceae</taxon>
        <taxon>Xylaria</taxon>
    </lineage>
</organism>
<comment type="caution">
    <text evidence="1">The sequence shown here is derived from an EMBL/GenBank/DDBJ whole genome shotgun (WGS) entry which is preliminary data.</text>
</comment>
<dbReference type="EMBL" id="JAPDGR010002133">
    <property type="protein sequence ID" value="KAJ2977483.1"/>
    <property type="molecule type" value="Genomic_DNA"/>
</dbReference>
<dbReference type="Proteomes" id="UP001143856">
    <property type="component" value="Unassembled WGS sequence"/>
</dbReference>
<name>A0ACC1NFA3_9PEZI</name>
<protein>
    <submittedName>
        <fullName evidence="1">Uncharacterized protein</fullName>
    </submittedName>
</protein>
<keyword evidence="2" id="KW-1185">Reference proteome</keyword>
<proteinExistence type="predicted"/>